<dbReference type="Proteomes" id="UP000050509">
    <property type="component" value="Unassembled WGS sequence"/>
</dbReference>
<keyword evidence="5" id="KW-0378">Hydrolase</keyword>
<dbReference type="EMBL" id="LJCR01003730">
    <property type="protein sequence ID" value="KPV44899.1"/>
    <property type="molecule type" value="Genomic_DNA"/>
</dbReference>
<dbReference type="InterPro" id="IPR029001">
    <property type="entry name" value="ITPase-like_fam"/>
</dbReference>
<evidence type="ECO:0000256" key="7">
    <source>
        <dbReference type="ARBA" id="ARBA00023080"/>
    </source>
</evidence>
<dbReference type="PANTHER" id="PTHR34699:SF2">
    <property type="entry name" value="NON-CANONICAL PURINE NTP PHOSPHATASE_PRRC1 DOMAIN-CONTAINING PROTEIN"/>
    <property type="match status" value="1"/>
</dbReference>
<keyword evidence="7" id="KW-0546">Nucleotide metabolism</keyword>
<dbReference type="GO" id="GO:0009117">
    <property type="term" value="P:nucleotide metabolic process"/>
    <property type="evidence" value="ECO:0007669"/>
    <property type="project" value="UniProtKB-KW"/>
</dbReference>
<evidence type="ECO:0000256" key="9">
    <source>
        <dbReference type="ARBA" id="ARBA00038901"/>
    </source>
</evidence>
<organism evidence="13 14">
    <name type="scientific">Kouleothrix aurantiaca</name>
    <dbReference type="NCBI Taxonomy" id="186479"/>
    <lineage>
        <taxon>Bacteria</taxon>
        <taxon>Bacillati</taxon>
        <taxon>Chloroflexota</taxon>
        <taxon>Chloroflexia</taxon>
        <taxon>Chloroflexales</taxon>
        <taxon>Roseiflexineae</taxon>
        <taxon>Roseiflexaceae</taxon>
        <taxon>Kouleothrix</taxon>
    </lineage>
</organism>
<evidence type="ECO:0000256" key="11">
    <source>
        <dbReference type="ARBA" id="ARBA00048781"/>
    </source>
</evidence>
<evidence type="ECO:0000256" key="3">
    <source>
        <dbReference type="ARBA" id="ARBA00022723"/>
    </source>
</evidence>
<evidence type="ECO:0000256" key="2">
    <source>
        <dbReference type="ARBA" id="ARBA00001946"/>
    </source>
</evidence>
<evidence type="ECO:0000256" key="8">
    <source>
        <dbReference type="ARBA" id="ARBA00023211"/>
    </source>
</evidence>
<dbReference type="Pfam" id="PF01931">
    <property type="entry name" value="NTPase_I-T"/>
    <property type="match status" value="1"/>
</dbReference>
<dbReference type="GO" id="GO:0006772">
    <property type="term" value="P:thiamine metabolic process"/>
    <property type="evidence" value="ECO:0007669"/>
    <property type="project" value="TreeGrafter"/>
</dbReference>
<keyword evidence="3" id="KW-0479">Metal-binding</keyword>
<accession>A0A0P9F0N7</accession>
<dbReference type="InterPro" id="IPR026533">
    <property type="entry name" value="NTPase/PRRC1"/>
</dbReference>
<reference evidence="13 14" key="1">
    <citation type="submission" date="2015-09" db="EMBL/GenBank/DDBJ databases">
        <title>Draft genome sequence of Kouleothrix aurantiaca JCM 19913.</title>
        <authorList>
            <person name="Hemp J."/>
        </authorList>
    </citation>
    <scope>NUCLEOTIDE SEQUENCE [LARGE SCALE GENOMIC DNA]</scope>
    <source>
        <strain evidence="13 14">COM-B</strain>
    </source>
</reference>
<evidence type="ECO:0000313" key="14">
    <source>
        <dbReference type="Proteomes" id="UP000050509"/>
    </source>
</evidence>
<feature type="non-terminal residue" evidence="13">
    <location>
        <position position="1"/>
    </location>
</feature>
<evidence type="ECO:0000313" key="13">
    <source>
        <dbReference type="EMBL" id="KPV44899.1"/>
    </source>
</evidence>
<evidence type="ECO:0000256" key="4">
    <source>
        <dbReference type="ARBA" id="ARBA00022741"/>
    </source>
</evidence>
<dbReference type="SUPFAM" id="SSF52972">
    <property type="entry name" value="ITPase-like"/>
    <property type="match status" value="1"/>
</dbReference>
<keyword evidence="6" id="KW-0460">Magnesium</keyword>
<dbReference type="GO" id="GO:0046872">
    <property type="term" value="F:metal ion binding"/>
    <property type="evidence" value="ECO:0007669"/>
    <property type="project" value="UniProtKB-KW"/>
</dbReference>
<comment type="caution">
    <text evidence="13">The sequence shown here is derived from an EMBL/GenBank/DDBJ whole genome shotgun (WGS) entry which is preliminary data.</text>
</comment>
<name>A0A0P9F0N7_9CHLR</name>
<keyword evidence="4" id="KW-0547">Nucleotide-binding</keyword>
<dbReference type="AlphaFoldDB" id="A0A0P9F0N7"/>
<sequence>VVAIVDGQRESLARGGQILVPPRFVAQLRAGAELGTLMDELLGTSNIKQKQGAIGYLTGGLITRESALNDVFCRALAPFLHAELYEG</sequence>
<dbReference type="GO" id="GO:0103023">
    <property type="term" value="F:ITPase activity"/>
    <property type="evidence" value="ECO:0007669"/>
    <property type="project" value="UniProtKB-EC"/>
</dbReference>
<comment type="catalytic activity">
    <reaction evidence="10">
        <text>ITP + H2O = IDP + phosphate + H(+)</text>
        <dbReference type="Rhea" id="RHEA:28330"/>
        <dbReference type="ChEBI" id="CHEBI:15377"/>
        <dbReference type="ChEBI" id="CHEBI:15378"/>
        <dbReference type="ChEBI" id="CHEBI:43474"/>
        <dbReference type="ChEBI" id="CHEBI:58280"/>
        <dbReference type="ChEBI" id="CHEBI:61402"/>
        <dbReference type="EC" id="3.6.1.73"/>
    </reaction>
</comment>
<comment type="cofactor">
    <cofactor evidence="2">
        <name>Mg(2+)</name>
        <dbReference type="ChEBI" id="CHEBI:18420"/>
    </cofactor>
</comment>
<evidence type="ECO:0000259" key="12">
    <source>
        <dbReference type="Pfam" id="PF01931"/>
    </source>
</evidence>
<comment type="catalytic activity">
    <reaction evidence="11">
        <text>XTP + H2O = XDP + phosphate + H(+)</text>
        <dbReference type="Rhea" id="RHEA:28406"/>
        <dbReference type="ChEBI" id="CHEBI:15377"/>
        <dbReference type="ChEBI" id="CHEBI:15378"/>
        <dbReference type="ChEBI" id="CHEBI:43474"/>
        <dbReference type="ChEBI" id="CHEBI:59884"/>
        <dbReference type="ChEBI" id="CHEBI:61314"/>
        <dbReference type="EC" id="3.6.1.73"/>
    </reaction>
</comment>
<dbReference type="GO" id="GO:0000166">
    <property type="term" value="F:nucleotide binding"/>
    <property type="evidence" value="ECO:0007669"/>
    <property type="project" value="UniProtKB-KW"/>
</dbReference>
<dbReference type="PANTHER" id="PTHR34699">
    <property type="match status" value="1"/>
</dbReference>
<keyword evidence="14" id="KW-1185">Reference proteome</keyword>
<evidence type="ECO:0000256" key="1">
    <source>
        <dbReference type="ARBA" id="ARBA00001936"/>
    </source>
</evidence>
<dbReference type="InterPro" id="IPR050299">
    <property type="entry name" value="YjjX_NTPase"/>
</dbReference>
<keyword evidence="8" id="KW-0464">Manganese</keyword>
<evidence type="ECO:0000256" key="10">
    <source>
        <dbReference type="ARBA" id="ARBA00048174"/>
    </source>
</evidence>
<feature type="domain" description="Non-canonical purine NTP phosphatase/PRRC1" evidence="12">
    <location>
        <begin position="1"/>
        <end position="80"/>
    </location>
</feature>
<evidence type="ECO:0000256" key="6">
    <source>
        <dbReference type="ARBA" id="ARBA00022842"/>
    </source>
</evidence>
<dbReference type="EC" id="3.6.1.73" evidence="9"/>
<proteinExistence type="predicted"/>
<evidence type="ECO:0000256" key="5">
    <source>
        <dbReference type="ARBA" id="ARBA00022801"/>
    </source>
</evidence>
<comment type="cofactor">
    <cofactor evidence="1">
        <name>Mn(2+)</name>
        <dbReference type="ChEBI" id="CHEBI:29035"/>
    </cofactor>
</comment>
<protein>
    <recommendedName>
        <fullName evidence="9">inosine/xanthosine triphosphatase</fullName>
        <ecNumber evidence="9">3.6.1.73</ecNumber>
    </recommendedName>
</protein>
<dbReference type="Gene3D" id="3.90.950.10">
    <property type="match status" value="1"/>
</dbReference>
<gene>
    <name evidence="13" type="ORF">SE17_44145</name>
</gene>